<dbReference type="InterPro" id="IPR008332">
    <property type="entry name" value="MethylG_MeTrfase_N"/>
</dbReference>
<comment type="miscellaneous">
    <text evidence="8">This enzyme catalyzes only one turnover and therefore is not strictly catalytic. According to one definition, an enzyme is a biocatalyst that acts repeatedly and over many reaction cycles.</text>
</comment>
<keyword evidence="8" id="KW-0963">Cytoplasm</keyword>
<comment type="catalytic activity">
    <reaction evidence="7 8">
        <text>a 6-O-methyl-2'-deoxyguanosine in DNA + L-cysteinyl-[protein] = S-methyl-L-cysteinyl-[protein] + a 2'-deoxyguanosine in DNA</text>
        <dbReference type="Rhea" id="RHEA:24000"/>
        <dbReference type="Rhea" id="RHEA-COMP:10131"/>
        <dbReference type="Rhea" id="RHEA-COMP:10132"/>
        <dbReference type="Rhea" id="RHEA-COMP:11367"/>
        <dbReference type="Rhea" id="RHEA-COMP:11368"/>
        <dbReference type="ChEBI" id="CHEBI:29950"/>
        <dbReference type="ChEBI" id="CHEBI:82612"/>
        <dbReference type="ChEBI" id="CHEBI:85445"/>
        <dbReference type="ChEBI" id="CHEBI:85448"/>
        <dbReference type="EC" id="2.1.1.63"/>
    </reaction>
</comment>
<dbReference type="InterPro" id="IPR014048">
    <property type="entry name" value="MethylDNA_cys_MeTrfase_DNA-bd"/>
</dbReference>
<feature type="domain" description="Methylguanine DNA methyltransferase ribonuclease-like" evidence="10">
    <location>
        <begin position="5"/>
        <end position="69"/>
    </location>
</feature>
<dbReference type="Gene3D" id="3.30.160.70">
    <property type="entry name" value="Methylated DNA-protein cysteine methyltransferase domain"/>
    <property type="match status" value="1"/>
</dbReference>
<protein>
    <recommendedName>
        <fullName evidence="8">Methylated-DNA--protein-cysteine methyltransferase</fullName>
        <ecNumber evidence="8">2.1.1.63</ecNumber>
    </recommendedName>
    <alternativeName>
        <fullName evidence="8">6-O-methylguanine-DNA methyltransferase</fullName>
        <shortName evidence="8">MGMT</shortName>
    </alternativeName>
    <alternativeName>
        <fullName evidence="8">O-6-methylguanine-DNA-alkyltransferase</fullName>
    </alternativeName>
</protein>
<evidence type="ECO:0000256" key="7">
    <source>
        <dbReference type="ARBA" id="ARBA00049348"/>
    </source>
</evidence>
<evidence type="ECO:0000259" key="10">
    <source>
        <dbReference type="Pfam" id="PF02870"/>
    </source>
</evidence>
<comment type="function">
    <text evidence="8">Involved in the cellular defense against the biological effects of O6-methylguanine (O6-MeG) and O4-methylthymine (O4-MeT) in DNA. Repairs the methylated nucleobase in DNA by stoichiometrically transferring the methyl group to a cysteine residue in the enzyme. This is a suicide reaction: the enzyme is irreversibly inactivated.</text>
</comment>
<evidence type="ECO:0000256" key="2">
    <source>
        <dbReference type="ARBA" id="ARBA00008711"/>
    </source>
</evidence>
<dbReference type="HAMAP" id="MF_00772">
    <property type="entry name" value="OGT"/>
    <property type="match status" value="1"/>
</dbReference>
<keyword evidence="3 8" id="KW-0489">Methyltransferase</keyword>
<evidence type="ECO:0000256" key="6">
    <source>
        <dbReference type="ARBA" id="ARBA00023204"/>
    </source>
</evidence>
<dbReference type="InterPro" id="IPR036388">
    <property type="entry name" value="WH-like_DNA-bd_sf"/>
</dbReference>
<evidence type="ECO:0000313" key="11">
    <source>
        <dbReference type="EMBL" id="GEO05580.1"/>
    </source>
</evidence>
<accession>A0A512B0U1</accession>
<dbReference type="GO" id="GO:0003908">
    <property type="term" value="F:methylated-DNA-[protein]-cysteine S-methyltransferase activity"/>
    <property type="evidence" value="ECO:0007669"/>
    <property type="project" value="UniProtKB-UniRule"/>
</dbReference>
<gene>
    <name evidence="11" type="primary">ogt</name>
    <name evidence="11" type="ORF">AAE02nite_32440</name>
</gene>
<evidence type="ECO:0000259" key="9">
    <source>
        <dbReference type="Pfam" id="PF01035"/>
    </source>
</evidence>
<keyword evidence="4 8" id="KW-0808">Transferase</keyword>
<keyword evidence="5 8" id="KW-0227">DNA damage</keyword>
<dbReference type="InterPro" id="IPR036217">
    <property type="entry name" value="MethylDNA_cys_MeTrfase_DNAb"/>
</dbReference>
<dbReference type="Gene3D" id="1.10.10.10">
    <property type="entry name" value="Winged helix-like DNA-binding domain superfamily/Winged helix DNA-binding domain"/>
    <property type="match status" value="1"/>
</dbReference>
<dbReference type="AlphaFoldDB" id="A0A512B0U1"/>
<comment type="similarity">
    <text evidence="2 8">Belongs to the MGMT family.</text>
</comment>
<keyword evidence="12" id="KW-1185">Reference proteome</keyword>
<feature type="active site" description="Nucleophile; methyl group acceptor" evidence="8">
    <location>
        <position position="125"/>
    </location>
</feature>
<dbReference type="EC" id="2.1.1.63" evidence="8"/>
<dbReference type="PANTHER" id="PTHR10815">
    <property type="entry name" value="METHYLATED-DNA--PROTEIN-CYSTEINE METHYLTRANSFERASE"/>
    <property type="match status" value="1"/>
</dbReference>
<dbReference type="Proteomes" id="UP000321532">
    <property type="component" value="Unassembled WGS sequence"/>
</dbReference>
<proteinExistence type="inferred from homology"/>
<reference evidence="11 12" key="1">
    <citation type="submission" date="2019-07" db="EMBL/GenBank/DDBJ databases">
        <title>Whole genome shotgun sequence of Adhaeribacter aerolatus NBRC 106133.</title>
        <authorList>
            <person name="Hosoyama A."/>
            <person name="Uohara A."/>
            <person name="Ohji S."/>
            <person name="Ichikawa N."/>
        </authorList>
    </citation>
    <scope>NUCLEOTIDE SEQUENCE [LARGE SCALE GENOMIC DNA]</scope>
    <source>
        <strain evidence="11 12">NBRC 106133</strain>
    </source>
</reference>
<sequence>MDKLFRAYYPSPIGTVAITATEEAIVSVLFTEETAEPNAPDLPACLTDCLQQLAEYFAGARKAFQLPLASSGTNFQEQVWHQLEKIDFGTTLSYYDLSVQLGNLAAIRAVGSANGKNKLLLIRPCHRVIGADGQMVGYAGGLWRKKWLLAHERKINGTHQLTLFG</sequence>
<comment type="caution">
    <text evidence="11">The sequence shown here is derived from an EMBL/GenBank/DDBJ whole genome shotgun (WGS) entry which is preliminary data.</text>
</comment>
<comment type="catalytic activity">
    <reaction evidence="1 8">
        <text>a 4-O-methyl-thymidine in DNA + L-cysteinyl-[protein] = a thymidine in DNA + S-methyl-L-cysteinyl-[protein]</text>
        <dbReference type="Rhea" id="RHEA:53428"/>
        <dbReference type="Rhea" id="RHEA-COMP:10131"/>
        <dbReference type="Rhea" id="RHEA-COMP:10132"/>
        <dbReference type="Rhea" id="RHEA-COMP:13555"/>
        <dbReference type="Rhea" id="RHEA-COMP:13556"/>
        <dbReference type="ChEBI" id="CHEBI:29950"/>
        <dbReference type="ChEBI" id="CHEBI:82612"/>
        <dbReference type="ChEBI" id="CHEBI:137386"/>
        <dbReference type="ChEBI" id="CHEBI:137387"/>
        <dbReference type="EC" id="2.1.1.63"/>
    </reaction>
</comment>
<dbReference type="GO" id="GO:0005737">
    <property type="term" value="C:cytoplasm"/>
    <property type="evidence" value="ECO:0007669"/>
    <property type="project" value="UniProtKB-SubCell"/>
</dbReference>
<comment type="subcellular location">
    <subcellularLocation>
        <location evidence="8">Cytoplasm</location>
    </subcellularLocation>
</comment>
<dbReference type="InterPro" id="IPR023546">
    <property type="entry name" value="MGMT"/>
</dbReference>
<dbReference type="SUPFAM" id="SSF53155">
    <property type="entry name" value="Methylated DNA-protein cysteine methyltransferase domain"/>
    <property type="match status" value="1"/>
</dbReference>
<organism evidence="11 12">
    <name type="scientific">Adhaeribacter aerolatus</name>
    <dbReference type="NCBI Taxonomy" id="670289"/>
    <lineage>
        <taxon>Bacteria</taxon>
        <taxon>Pseudomonadati</taxon>
        <taxon>Bacteroidota</taxon>
        <taxon>Cytophagia</taxon>
        <taxon>Cytophagales</taxon>
        <taxon>Hymenobacteraceae</taxon>
        <taxon>Adhaeribacter</taxon>
    </lineage>
</organism>
<evidence type="ECO:0000256" key="8">
    <source>
        <dbReference type="HAMAP-Rule" id="MF_00772"/>
    </source>
</evidence>
<dbReference type="GO" id="GO:0032259">
    <property type="term" value="P:methylation"/>
    <property type="evidence" value="ECO:0007669"/>
    <property type="project" value="UniProtKB-KW"/>
</dbReference>
<dbReference type="CDD" id="cd06445">
    <property type="entry name" value="ATase"/>
    <property type="match status" value="1"/>
</dbReference>
<dbReference type="RefSeq" id="WP_146899883.1">
    <property type="nucleotide sequence ID" value="NZ_BJYS01000025.1"/>
</dbReference>
<dbReference type="Pfam" id="PF02870">
    <property type="entry name" value="Methyltransf_1N"/>
    <property type="match status" value="1"/>
</dbReference>
<evidence type="ECO:0000256" key="1">
    <source>
        <dbReference type="ARBA" id="ARBA00001286"/>
    </source>
</evidence>
<dbReference type="OrthoDB" id="9802228at2"/>
<feature type="domain" description="Methylated-DNA-[protein]-cysteine S-methyltransferase DNA binding" evidence="9">
    <location>
        <begin position="74"/>
        <end position="153"/>
    </location>
</feature>
<dbReference type="EMBL" id="BJYS01000025">
    <property type="protein sequence ID" value="GEO05580.1"/>
    <property type="molecule type" value="Genomic_DNA"/>
</dbReference>
<evidence type="ECO:0000256" key="5">
    <source>
        <dbReference type="ARBA" id="ARBA00022763"/>
    </source>
</evidence>
<dbReference type="Pfam" id="PF01035">
    <property type="entry name" value="DNA_binding_1"/>
    <property type="match status" value="1"/>
</dbReference>
<dbReference type="NCBIfam" id="TIGR00589">
    <property type="entry name" value="ogt"/>
    <property type="match status" value="1"/>
</dbReference>
<keyword evidence="6 8" id="KW-0234">DNA repair</keyword>
<dbReference type="FunFam" id="1.10.10.10:FF:000214">
    <property type="entry name" value="Methylated-DNA--protein-cysteine methyltransferase"/>
    <property type="match status" value="1"/>
</dbReference>
<dbReference type="PANTHER" id="PTHR10815:SF13">
    <property type="entry name" value="METHYLATED-DNA--PROTEIN-CYSTEINE METHYLTRANSFERASE"/>
    <property type="match status" value="1"/>
</dbReference>
<dbReference type="GO" id="GO:0006307">
    <property type="term" value="P:DNA alkylation repair"/>
    <property type="evidence" value="ECO:0007669"/>
    <property type="project" value="UniProtKB-UniRule"/>
</dbReference>
<evidence type="ECO:0000313" key="12">
    <source>
        <dbReference type="Proteomes" id="UP000321532"/>
    </source>
</evidence>
<name>A0A512B0U1_9BACT</name>
<evidence type="ECO:0000256" key="3">
    <source>
        <dbReference type="ARBA" id="ARBA00022603"/>
    </source>
</evidence>
<dbReference type="SUPFAM" id="SSF46767">
    <property type="entry name" value="Methylated DNA-protein cysteine methyltransferase, C-terminal domain"/>
    <property type="match status" value="1"/>
</dbReference>
<dbReference type="InterPro" id="IPR036631">
    <property type="entry name" value="MGMT_N_sf"/>
</dbReference>
<evidence type="ECO:0000256" key="4">
    <source>
        <dbReference type="ARBA" id="ARBA00022679"/>
    </source>
</evidence>